<organism evidence="2 3">
    <name type="scientific">Brevibacillus gelatini</name>
    <dbReference type="NCBI Taxonomy" id="1655277"/>
    <lineage>
        <taxon>Bacteria</taxon>
        <taxon>Bacillati</taxon>
        <taxon>Bacillota</taxon>
        <taxon>Bacilli</taxon>
        <taxon>Bacillales</taxon>
        <taxon>Paenibacillaceae</taxon>
        <taxon>Brevibacillus</taxon>
    </lineage>
</organism>
<evidence type="ECO:0000313" key="3">
    <source>
        <dbReference type="Proteomes" id="UP000268829"/>
    </source>
</evidence>
<name>A0A3M8ALC5_9BACL</name>
<dbReference type="PANTHER" id="PTHR43781:SF1">
    <property type="entry name" value="SACCHAROPINE DEHYDROGENASE"/>
    <property type="match status" value="1"/>
</dbReference>
<dbReference type="Gene3D" id="3.40.50.720">
    <property type="entry name" value="NAD(P)-binding Rossmann-like Domain"/>
    <property type="match status" value="1"/>
</dbReference>
<accession>A0A3M8ALC5</accession>
<dbReference type="EMBL" id="RHHS01000060">
    <property type="protein sequence ID" value="RNB51998.1"/>
    <property type="molecule type" value="Genomic_DNA"/>
</dbReference>
<dbReference type="PANTHER" id="PTHR43781">
    <property type="entry name" value="SACCHAROPINE DEHYDROGENASE"/>
    <property type="match status" value="1"/>
</dbReference>
<reference evidence="2 3" key="1">
    <citation type="submission" date="2018-10" db="EMBL/GenBank/DDBJ databases">
        <title>Phylogenomics of Brevibacillus.</title>
        <authorList>
            <person name="Dunlap C."/>
        </authorList>
    </citation>
    <scope>NUCLEOTIDE SEQUENCE [LARGE SCALE GENOMIC DNA]</scope>
    <source>
        <strain evidence="2 3">DSM 100115</strain>
    </source>
</reference>
<sequence length="376" mass="41023">MEIKTVGILGTTGVVGGAALQTILASTGHRLLLGGRNPGKLREQLAGSEGRGDWLQVDVFDAAQLADFCSRCDIVINCAGPAKQVMDKVAVACLEKGVPYVDVSGDEHLYRLLLKRKAEIEAKGLTFIISAGVYPGLSEVFPAYIAEKELDRIEQLELFFAGQGGFSLNAAYDIVCSIEEDTGWGMSYCKEGAVQKIDGPFHRSYTLPQPAGKRDTYPVITEEFCQMAKQHSIPVAYFYNSYQHSGILNQFVMIKALQQYKTEEQKRLSAEMLLKQFETKQPGVEDFTMFHLNATGLRAGASVRLSSTLLYRGDWNRLSGMIAAKVAHLLTEGHGSKPGCHFVAEGVSATALIEALREQTMELTQEVSEQKGGGGL</sequence>
<comment type="caution">
    <text evidence="2">The sequence shown here is derived from an EMBL/GenBank/DDBJ whole genome shotgun (WGS) entry which is preliminary data.</text>
</comment>
<dbReference type="Pfam" id="PF03435">
    <property type="entry name" value="Sacchrp_dh_NADP"/>
    <property type="match status" value="1"/>
</dbReference>
<dbReference type="OrthoDB" id="1221575at2"/>
<dbReference type="SUPFAM" id="SSF51735">
    <property type="entry name" value="NAD(P)-binding Rossmann-fold domains"/>
    <property type="match status" value="1"/>
</dbReference>
<protein>
    <submittedName>
        <fullName evidence="2">Saccharopine dehydrogenase</fullName>
    </submittedName>
</protein>
<evidence type="ECO:0000259" key="1">
    <source>
        <dbReference type="Pfam" id="PF03435"/>
    </source>
</evidence>
<proteinExistence type="predicted"/>
<dbReference type="InterPro" id="IPR036291">
    <property type="entry name" value="NAD(P)-bd_dom_sf"/>
</dbReference>
<dbReference type="Proteomes" id="UP000268829">
    <property type="component" value="Unassembled WGS sequence"/>
</dbReference>
<dbReference type="InterPro" id="IPR005097">
    <property type="entry name" value="Sacchrp_dh_NADP-bd"/>
</dbReference>
<gene>
    <name evidence="2" type="ORF">EDM57_22005</name>
</gene>
<feature type="domain" description="Saccharopine dehydrogenase NADP binding" evidence="1">
    <location>
        <begin position="6"/>
        <end position="128"/>
    </location>
</feature>
<keyword evidence="3" id="KW-1185">Reference proteome</keyword>
<evidence type="ECO:0000313" key="2">
    <source>
        <dbReference type="EMBL" id="RNB51998.1"/>
    </source>
</evidence>
<dbReference type="AlphaFoldDB" id="A0A3M8ALC5"/>
<dbReference type="RefSeq" id="WP_122906817.1">
    <property type="nucleotide sequence ID" value="NZ_CP154342.1"/>
</dbReference>
<dbReference type="Gene3D" id="3.30.360.10">
    <property type="entry name" value="Dihydrodipicolinate Reductase, domain 2"/>
    <property type="match status" value="1"/>
</dbReference>